<feature type="region of interest" description="Disordered" evidence="1">
    <location>
        <begin position="115"/>
        <end position="135"/>
    </location>
</feature>
<keyword evidence="3" id="KW-1185">Reference proteome</keyword>
<name>A0A836C3S5_9CHLO</name>
<sequence length="333" mass="35248">MLVAWLAAITAQARSKGSARILVVGSDDFLKYGQSLGADAQRGGGLLFTKHQHPAVALDVVRLNLAASPCLVLVESLHALAENAAPATPNVRDTRAARTRHLARFLLALSRALQAAPKARPEQPRQRRRKAVVAGPEPGAAAGALAASVVLVCNARHEAGLYDLQLQQFATTRLRLAAGQDAAEAEAEGGGGAGAKPGGGEPRCLSATLLKAPFYHTRMPQLMTEMYLPNGPMRAHGRYLMPTEDLVEAARLLGVLSDVPDTDVGSRLSWVPLAGDALGQSGRVEGATTRDLAQAIEQAGLSLELRRELEAVLRPMRRAPSWEPAPPVHGRAL</sequence>
<comment type="caution">
    <text evidence="2">The sequence shown here is derived from an EMBL/GenBank/DDBJ whole genome shotgun (WGS) entry which is preliminary data.</text>
</comment>
<accession>A0A836C3S5</accession>
<evidence type="ECO:0000313" key="2">
    <source>
        <dbReference type="EMBL" id="KAG2499120.1"/>
    </source>
</evidence>
<evidence type="ECO:0000313" key="3">
    <source>
        <dbReference type="Proteomes" id="UP000612055"/>
    </source>
</evidence>
<dbReference type="EMBL" id="JAEHOE010000007">
    <property type="protein sequence ID" value="KAG2499120.1"/>
    <property type="molecule type" value="Genomic_DNA"/>
</dbReference>
<dbReference type="Proteomes" id="UP000612055">
    <property type="component" value="Unassembled WGS sequence"/>
</dbReference>
<organism evidence="2 3">
    <name type="scientific">Edaphochlamys debaryana</name>
    <dbReference type="NCBI Taxonomy" id="47281"/>
    <lineage>
        <taxon>Eukaryota</taxon>
        <taxon>Viridiplantae</taxon>
        <taxon>Chlorophyta</taxon>
        <taxon>core chlorophytes</taxon>
        <taxon>Chlorophyceae</taxon>
        <taxon>CS clade</taxon>
        <taxon>Chlamydomonadales</taxon>
        <taxon>Chlamydomonadales incertae sedis</taxon>
        <taxon>Edaphochlamys</taxon>
    </lineage>
</organism>
<reference evidence="2" key="1">
    <citation type="journal article" date="2020" name="bioRxiv">
        <title>Comparative genomics of Chlamydomonas.</title>
        <authorList>
            <person name="Craig R.J."/>
            <person name="Hasan A.R."/>
            <person name="Ness R.W."/>
            <person name="Keightley P.D."/>
        </authorList>
    </citation>
    <scope>NUCLEOTIDE SEQUENCE</scope>
    <source>
        <strain evidence="2">CCAP 11/70</strain>
    </source>
</reference>
<gene>
    <name evidence="2" type="ORF">HYH03_002703</name>
</gene>
<proteinExistence type="predicted"/>
<protein>
    <submittedName>
        <fullName evidence="2">Uncharacterized protein</fullName>
    </submittedName>
</protein>
<evidence type="ECO:0000256" key="1">
    <source>
        <dbReference type="SAM" id="MobiDB-lite"/>
    </source>
</evidence>
<dbReference type="AlphaFoldDB" id="A0A836C3S5"/>